<gene>
    <name evidence="8" type="ORF">IV45_GL001466</name>
</gene>
<dbReference type="PRINTS" id="PR00069">
    <property type="entry name" value="ALDKETRDTASE"/>
</dbReference>
<dbReference type="AlphaFoldDB" id="A0A0R2I9J9"/>
<comment type="caution">
    <text evidence="8">The sequence shown here is derived from an EMBL/GenBank/DDBJ whole genome shotgun (WGS) entry which is preliminary data.</text>
</comment>
<dbReference type="FunFam" id="3.20.20.100:FF:000015">
    <property type="entry name" value="Oxidoreductase, aldo/keto reductase family"/>
    <property type="match status" value="1"/>
</dbReference>
<accession>A0A0R2I9J9</accession>
<dbReference type="PROSITE" id="PS00798">
    <property type="entry name" value="ALDOKETO_REDUCTASE_1"/>
    <property type="match status" value="1"/>
</dbReference>
<evidence type="ECO:0000256" key="3">
    <source>
        <dbReference type="ARBA" id="ARBA00023002"/>
    </source>
</evidence>
<dbReference type="Gene3D" id="3.20.20.100">
    <property type="entry name" value="NADP-dependent oxidoreductase domain"/>
    <property type="match status" value="1"/>
</dbReference>
<evidence type="ECO:0000313" key="8">
    <source>
        <dbReference type="EMBL" id="KRN59317.1"/>
    </source>
</evidence>
<dbReference type="SUPFAM" id="SSF51430">
    <property type="entry name" value="NAD(P)-linked oxidoreductase"/>
    <property type="match status" value="1"/>
</dbReference>
<evidence type="ECO:0000313" key="9">
    <source>
        <dbReference type="Proteomes" id="UP000050934"/>
    </source>
</evidence>
<organism evidence="8 9">
    <name type="scientific">Limosilactobacillus secaliphilus</name>
    <dbReference type="NCBI Taxonomy" id="396268"/>
    <lineage>
        <taxon>Bacteria</taxon>
        <taxon>Bacillati</taxon>
        <taxon>Bacillota</taxon>
        <taxon>Bacilli</taxon>
        <taxon>Lactobacillales</taxon>
        <taxon>Lactobacillaceae</taxon>
        <taxon>Limosilactobacillus</taxon>
    </lineage>
</organism>
<name>A0A0R2I9J9_9LACO</name>
<dbReference type="Pfam" id="PF00248">
    <property type="entry name" value="Aldo_ket_red"/>
    <property type="match status" value="1"/>
</dbReference>
<dbReference type="InterPro" id="IPR018170">
    <property type="entry name" value="Aldo/ket_reductase_CS"/>
</dbReference>
<keyword evidence="2" id="KW-0521">NADP</keyword>
<feature type="binding site" evidence="5">
    <location>
        <position position="108"/>
    </location>
    <ligand>
        <name>substrate</name>
    </ligand>
</feature>
<comment type="similarity">
    <text evidence="1">Belongs to the aldo/keto reductase family.</text>
</comment>
<evidence type="ECO:0000256" key="4">
    <source>
        <dbReference type="PIRSR" id="PIRSR000097-1"/>
    </source>
</evidence>
<dbReference type="Proteomes" id="UP000050934">
    <property type="component" value="Unassembled WGS sequence"/>
</dbReference>
<evidence type="ECO:0000256" key="2">
    <source>
        <dbReference type="ARBA" id="ARBA00022857"/>
    </source>
</evidence>
<keyword evidence="9" id="KW-1185">Reference proteome</keyword>
<dbReference type="PROSITE" id="PS00063">
    <property type="entry name" value="ALDOKETO_REDUCTASE_3"/>
    <property type="match status" value="1"/>
</dbReference>
<feature type="site" description="Lowers pKa of active site Tyr" evidence="6">
    <location>
        <position position="75"/>
    </location>
</feature>
<dbReference type="STRING" id="396268.IV45_GL001466"/>
<proteinExistence type="inferred from homology"/>
<dbReference type="PANTHER" id="PTHR43827:SF3">
    <property type="entry name" value="NADP-DEPENDENT OXIDOREDUCTASE DOMAIN-CONTAINING PROTEIN"/>
    <property type="match status" value="1"/>
</dbReference>
<reference evidence="8 9" key="1">
    <citation type="journal article" date="2015" name="Genome Announc.">
        <title>Expanding the biotechnology potential of lactobacilli through comparative genomics of 213 strains and associated genera.</title>
        <authorList>
            <person name="Sun Z."/>
            <person name="Harris H.M."/>
            <person name="McCann A."/>
            <person name="Guo C."/>
            <person name="Argimon S."/>
            <person name="Zhang W."/>
            <person name="Yang X."/>
            <person name="Jeffery I.B."/>
            <person name="Cooney J.C."/>
            <person name="Kagawa T.F."/>
            <person name="Liu W."/>
            <person name="Song Y."/>
            <person name="Salvetti E."/>
            <person name="Wrobel A."/>
            <person name="Rasinkangas P."/>
            <person name="Parkhill J."/>
            <person name="Rea M.C."/>
            <person name="O'Sullivan O."/>
            <person name="Ritari J."/>
            <person name="Douillard F.P."/>
            <person name="Paul Ross R."/>
            <person name="Yang R."/>
            <person name="Briner A.E."/>
            <person name="Felis G.E."/>
            <person name="de Vos W.M."/>
            <person name="Barrangou R."/>
            <person name="Klaenhammer T.R."/>
            <person name="Caufield P.W."/>
            <person name="Cui Y."/>
            <person name="Zhang H."/>
            <person name="O'Toole P.W."/>
        </authorList>
    </citation>
    <scope>NUCLEOTIDE SEQUENCE [LARGE SCALE GENOMIC DNA]</scope>
    <source>
        <strain evidence="8 9">DSM 17896</strain>
    </source>
</reference>
<evidence type="ECO:0000256" key="5">
    <source>
        <dbReference type="PIRSR" id="PIRSR000097-2"/>
    </source>
</evidence>
<evidence type="ECO:0000256" key="6">
    <source>
        <dbReference type="PIRSR" id="PIRSR000097-3"/>
    </source>
</evidence>
<sequence>MVETIKLANGVEMPQLGFGVFQMDDLDECRRAVSQAIQVGYRLFDTAATYGNEAAVGQAIRESGIPRDQFFITSKMWISDYQGAAPEKAIDHSLSALGLDYIDLYLIHMPYGDVFNAWRAMEKAYQAGKLRAIGISNFSPDQTTNLMLFNQVKPQVNQLEVNPWNQQRENVTFNQSQGIQPEAWAPFAEGKDQIFTNQTLQTIAQAHQKTTGQVILRWLMQRKIVTIPKSVHRKRMQENFDIFDFSLSYDEMQMIGQLDRHKSQFFDPHDPAAMKAIVQGGRPGANQ</sequence>
<keyword evidence="3" id="KW-0560">Oxidoreductase</keyword>
<dbReference type="InterPro" id="IPR020471">
    <property type="entry name" value="AKR"/>
</dbReference>
<protein>
    <submittedName>
        <fullName evidence="8">Oxidoreductase</fullName>
    </submittedName>
</protein>
<dbReference type="InterPro" id="IPR023210">
    <property type="entry name" value="NADP_OxRdtase_dom"/>
</dbReference>
<dbReference type="PATRIC" id="fig|396268.3.peg.1487"/>
<dbReference type="EMBL" id="JQBW01000005">
    <property type="protein sequence ID" value="KRN59317.1"/>
    <property type="molecule type" value="Genomic_DNA"/>
</dbReference>
<dbReference type="InterPro" id="IPR036812">
    <property type="entry name" value="NAD(P)_OxRdtase_dom_sf"/>
</dbReference>
<dbReference type="PANTHER" id="PTHR43827">
    <property type="entry name" value="2,5-DIKETO-D-GLUCONIC ACID REDUCTASE"/>
    <property type="match status" value="1"/>
</dbReference>
<feature type="active site" description="Proton donor" evidence="4">
    <location>
        <position position="50"/>
    </location>
</feature>
<dbReference type="CDD" id="cd19133">
    <property type="entry name" value="AKR_AKR5F1"/>
    <property type="match status" value="1"/>
</dbReference>
<evidence type="ECO:0000256" key="1">
    <source>
        <dbReference type="ARBA" id="ARBA00007905"/>
    </source>
</evidence>
<dbReference type="PIRSF" id="PIRSF000097">
    <property type="entry name" value="AKR"/>
    <property type="match status" value="1"/>
</dbReference>
<dbReference type="GO" id="GO:0016616">
    <property type="term" value="F:oxidoreductase activity, acting on the CH-OH group of donors, NAD or NADP as acceptor"/>
    <property type="evidence" value="ECO:0007669"/>
    <property type="project" value="UniProtKB-ARBA"/>
</dbReference>
<feature type="domain" description="NADP-dependent oxidoreductase" evidence="7">
    <location>
        <begin position="16"/>
        <end position="259"/>
    </location>
</feature>
<evidence type="ECO:0000259" key="7">
    <source>
        <dbReference type="Pfam" id="PF00248"/>
    </source>
</evidence>
<dbReference type="OrthoDB" id="9804790at2"/>